<dbReference type="PANTHER" id="PTHR37187:SF19">
    <property type="entry name" value="(RAPE) HYPOTHETICAL PROTEIN"/>
    <property type="match status" value="1"/>
</dbReference>
<feature type="compositionally biased region" description="Basic and acidic residues" evidence="1">
    <location>
        <begin position="52"/>
        <end position="79"/>
    </location>
</feature>
<name>A0ABR2UDJ3_9ROSI</name>
<comment type="caution">
    <text evidence="2">The sequence shown here is derived from an EMBL/GenBank/DDBJ whole genome shotgun (WGS) entry which is preliminary data.</text>
</comment>
<proteinExistence type="predicted"/>
<dbReference type="Proteomes" id="UP001396334">
    <property type="component" value="Unassembled WGS sequence"/>
</dbReference>
<reference evidence="2 3" key="1">
    <citation type="journal article" date="2024" name="G3 (Bethesda)">
        <title>Genome assembly of Hibiscus sabdariffa L. provides insights into metabolisms of medicinal natural products.</title>
        <authorList>
            <person name="Kim T."/>
        </authorList>
    </citation>
    <scope>NUCLEOTIDE SEQUENCE [LARGE SCALE GENOMIC DNA]</scope>
    <source>
        <strain evidence="2">TK-2024</strain>
        <tissue evidence="2">Old leaves</tissue>
    </source>
</reference>
<keyword evidence="3" id="KW-1185">Reference proteome</keyword>
<evidence type="ECO:0000313" key="3">
    <source>
        <dbReference type="Proteomes" id="UP001396334"/>
    </source>
</evidence>
<evidence type="ECO:0000313" key="2">
    <source>
        <dbReference type="EMBL" id="KAK9047664.1"/>
    </source>
</evidence>
<protein>
    <submittedName>
        <fullName evidence="2">Uncharacterized protein</fullName>
    </submittedName>
</protein>
<evidence type="ECO:0000256" key="1">
    <source>
        <dbReference type="SAM" id="MobiDB-lite"/>
    </source>
</evidence>
<organism evidence="2 3">
    <name type="scientific">Hibiscus sabdariffa</name>
    <name type="common">roselle</name>
    <dbReference type="NCBI Taxonomy" id="183260"/>
    <lineage>
        <taxon>Eukaryota</taxon>
        <taxon>Viridiplantae</taxon>
        <taxon>Streptophyta</taxon>
        <taxon>Embryophyta</taxon>
        <taxon>Tracheophyta</taxon>
        <taxon>Spermatophyta</taxon>
        <taxon>Magnoliopsida</taxon>
        <taxon>eudicotyledons</taxon>
        <taxon>Gunneridae</taxon>
        <taxon>Pentapetalae</taxon>
        <taxon>rosids</taxon>
        <taxon>malvids</taxon>
        <taxon>Malvales</taxon>
        <taxon>Malvaceae</taxon>
        <taxon>Malvoideae</taxon>
        <taxon>Hibiscus</taxon>
    </lineage>
</organism>
<feature type="compositionally biased region" description="Basic and acidic residues" evidence="1">
    <location>
        <begin position="101"/>
        <end position="112"/>
    </location>
</feature>
<dbReference type="PANTHER" id="PTHR37187">
    <property type="entry name" value="EXPRESSED PROTEIN"/>
    <property type="match status" value="1"/>
</dbReference>
<feature type="region of interest" description="Disordered" evidence="1">
    <location>
        <begin position="1"/>
        <end position="146"/>
    </location>
</feature>
<feature type="compositionally biased region" description="Basic residues" evidence="1">
    <location>
        <begin position="1"/>
        <end position="15"/>
    </location>
</feature>
<sequence>MPSGSKKRKAAKKKKEQAANSIDSNIPHGNGDPRSQDERESDGGDVGSPASHGDHNHQHPFNQREHSPIQSHVAEEKSAEGAIRNVENTVISGSDDVVAVKIEEESGPKEDLESTLVTIQHIEHENSSSSCSNSSDDESQASEKKSKVAYNFGSEVTSYGNEDKPASVMSEEVLKVVENEALEKVDSNSASGTADVYNLVNAALSVQEEVVRATEVSANKSVPDVVEPGLKGSEEKVLPSSICVSRFELGENEGKFPSSSVTSAESSTVVDKTQHFESHDQSEKQPLVVSAPPVIIAEPSVHGDLVDKQLVKATNGYGFYTSISFQGSVFS</sequence>
<gene>
    <name evidence="2" type="ORF">V6N11_053503</name>
</gene>
<accession>A0ABR2UDJ3</accession>
<dbReference type="EMBL" id="JBBPBN010000001">
    <property type="protein sequence ID" value="KAK9047664.1"/>
    <property type="molecule type" value="Genomic_DNA"/>
</dbReference>